<dbReference type="AlphaFoldDB" id="A0A8S9TB09"/>
<reference evidence="3" key="2">
    <citation type="submission" date="2019-11" db="EMBL/GenBank/DDBJ databases">
        <title>Improved Assembly of Tolypothrix boutellei genome.</title>
        <authorList>
            <person name="Sarangi A.N."/>
            <person name="Mukherjee M."/>
            <person name="Ghosh S."/>
            <person name="Singh D."/>
            <person name="Das A."/>
            <person name="Kant S."/>
            <person name="Prusty A."/>
            <person name="Tripathy S."/>
        </authorList>
    </citation>
    <scope>NUCLEOTIDE SEQUENCE</scope>
    <source>
        <strain evidence="3">VB521301</strain>
    </source>
</reference>
<dbReference type="Pfam" id="PF12770">
    <property type="entry name" value="CHAT"/>
    <property type="match status" value="1"/>
</dbReference>
<dbReference type="RefSeq" id="WP_050046671.1">
    <property type="nucleotide sequence ID" value="NZ_JHEG04000001.1"/>
</dbReference>
<sequence>MPPPTLKAVVINLGDGDLNSGFPRVTVQLWVSGYSRPQQFIGSLPAAPILAELYSNWQLIYKHLCNRMASMKDIRKQSVAQLVEVDVDDELEIDLEGVTNISQDSFHQVCYQLEQSINAWLHSPGFLNVDSQVRSRLDSSSEIHVMIETNDDLLRRLPWHCWQFFGEYPQAEPALSQPEYQREGQAKRDTTKVRLLAILGSSKGVDLKAEQRFLQDLQEAKIEFLVNPSYEQLNQQLRNDRGWDILFFAGHSQTEGETGRIYLNENPTNNSLTIQQLQEALKVAIANGLKLAIFNSCDGLGLANSLEKLHIPTVIVMREPVPNRVAQEFFRHFLSAFALERLSLYRAVRYARQQLKSLEADFPGASWLPTICQNPAVEPPIWLNIAEPLHFVLTSSQIYKLEKVLLDLIGPIAPILLQNVLAQVGNRRELIEQLRRHLSPSQQEQFQKQVHLELTQPLLKLEDRVEMLIEQYQVLDENFIRQCEQALTQAIGPIAHILIQQTLSSGEHSRATFVESLAAQLPNPQLALAFKQQVLDN</sequence>
<dbReference type="Proteomes" id="UP000029738">
    <property type="component" value="Unassembled WGS sequence"/>
</dbReference>
<dbReference type="InterPro" id="IPR058395">
    <property type="entry name" value="DUF8082"/>
</dbReference>
<evidence type="ECO:0000259" key="1">
    <source>
        <dbReference type="Pfam" id="PF12770"/>
    </source>
</evidence>
<gene>
    <name evidence="3" type="ORF">DA73_0400030615</name>
</gene>
<feature type="domain" description="DUF8082" evidence="2">
    <location>
        <begin position="478"/>
        <end position="535"/>
    </location>
</feature>
<dbReference type="OrthoDB" id="444941at2"/>
<reference evidence="3" key="1">
    <citation type="journal article" date="2015" name="Genome Announc.">
        <title>Draft Genome Sequence of Tolypothrix boutellei Strain VB521301.</title>
        <authorList>
            <person name="Chandrababunaidu M.M."/>
            <person name="Singh D."/>
            <person name="Sen D."/>
            <person name="Bhan S."/>
            <person name="Das S."/>
            <person name="Gupta A."/>
            <person name="Adhikary S.P."/>
            <person name="Tripathy S."/>
        </authorList>
    </citation>
    <scope>NUCLEOTIDE SEQUENCE</scope>
    <source>
        <strain evidence="3">VB521301</strain>
    </source>
</reference>
<dbReference type="EMBL" id="JHEG04000001">
    <property type="protein sequence ID" value="KAF3889346.1"/>
    <property type="molecule type" value="Genomic_DNA"/>
</dbReference>
<evidence type="ECO:0000313" key="4">
    <source>
        <dbReference type="Proteomes" id="UP000029738"/>
    </source>
</evidence>
<organism evidence="3 4">
    <name type="scientific">Tolypothrix bouteillei VB521301</name>
    <dbReference type="NCBI Taxonomy" id="1479485"/>
    <lineage>
        <taxon>Bacteria</taxon>
        <taxon>Bacillati</taxon>
        <taxon>Cyanobacteriota</taxon>
        <taxon>Cyanophyceae</taxon>
        <taxon>Nostocales</taxon>
        <taxon>Tolypothrichaceae</taxon>
        <taxon>Tolypothrix</taxon>
    </lineage>
</organism>
<evidence type="ECO:0000313" key="3">
    <source>
        <dbReference type="EMBL" id="KAF3889346.1"/>
    </source>
</evidence>
<protein>
    <submittedName>
        <fullName evidence="3">CHAT domain-containing protein</fullName>
    </submittedName>
</protein>
<proteinExistence type="predicted"/>
<name>A0A8S9TB09_9CYAN</name>
<dbReference type="Pfam" id="PF26309">
    <property type="entry name" value="DUF8082"/>
    <property type="match status" value="2"/>
</dbReference>
<accession>A0A8S9TB09</accession>
<feature type="domain" description="CHAT" evidence="1">
    <location>
        <begin position="212"/>
        <end position="359"/>
    </location>
</feature>
<feature type="domain" description="DUF8082" evidence="2">
    <location>
        <begin position="397"/>
        <end position="451"/>
    </location>
</feature>
<keyword evidence="4" id="KW-1185">Reference proteome</keyword>
<comment type="caution">
    <text evidence="3">The sequence shown here is derived from an EMBL/GenBank/DDBJ whole genome shotgun (WGS) entry which is preliminary data.</text>
</comment>
<evidence type="ECO:0000259" key="2">
    <source>
        <dbReference type="Pfam" id="PF26309"/>
    </source>
</evidence>
<dbReference type="InterPro" id="IPR024983">
    <property type="entry name" value="CHAT_dom"/>
</dbReference>